<dbReference type="Pfam" id="PF00171">
    <property type="entry name" value="Aldedh"/>
    <property type="match status" value="1"/>
</dbReference>
<gene>
    <name evidence="3" type="ORF">Pgy4_13551</name>
</gene>
<dbReference type="InterPro" id="IPR016161">
    <property type="entry name" value="Ald_DH/histidinol_DH"/>
</dbReference>
<dbReference type="InterPro" id="IPR015590">
    <property type="entry name" value="Aldehyde_DH_dom"/>
</dbReference>
<evidence type="ECO:0000259" key="2">
    <source>
        <dbReference type="Pfam" id="PF00171"/>
    </source>
</evidence>
<organism evidence="3 4">
    <name type="scientific">Pseudomonas savastanoi pv. glycinea str. race 4</name>
    <dbReference type="NCBI Taxonomy" id="875330"/>
    <lineage>
        <taxon>Bacteria</taxon>
        <taxon>Pseudomonadati</taxon>
        <taxon>Pseudomonadota</taxon>
        <taxon>Gammaproteobacteria</taxon>
        <taxon>Pseudomonadales</taxon>
        <taxon>Pseudomonadaceae</taxon>
        <taxon>Pseudomonas</taxon>
    </lineage>
</organism>
<accession>F3C4X1</accession>
<dbReference type="SUPFAM" id="SSF53720">
    <property type="entry name" value="ALDH-like"/>
    <property type="match status" value="1"/>
</dbReference>
<dbReference type="EMBL" id="ADWY01000596">
    <property type="protein sequence ID" value="EGH13033.1"/>
    <property type="molecule type" value="Genomic_DNA"/>
</dbReference>
<dbReference type="Gene3D" id="3.40.309.10">
    <property type="entry name" value="Aldehyde Dehydrogenase, Chain A, domain 2"/>
    <property type="match status" value="1"/>
</dbReference>
<dbReference type="AlphaFoldDB" id="F3C4X1"/>
<dbReference type="InterPro" id="IPR016162">
    <property type="entry name" value="Ald_DH_N"/>
</dbReference>
<evidence type="ECO:0000313" key="3">
    <source>
        <dbReference type="EMBL" id="EGH13033.1"/>
    </source>
</evidence>
<dbReference type="Proteomes" id="UP000005466">
    <property type="component" value="Unassembled WGS sequence"/>
</dbReference>
<dbReference type="BioCyc" id="PSYR875330:G11XH-2820-MONOMER"/>
<proteinExistence type="predicted"/>
<dbReference type="InterPro" id="IPR016163">
    <property type="entry name" value="Ald_DH_C"/>
</dbReference>
<feature type="domain" description="Aldehyde dehydrogenase" evidence="2">
    <location>
        <begin position="3"/>
        <end position="130"/>
    </location>
</feature>
<comment type="caution">
    <text evidence="3">The sequence shown here is derived from an EMBL/GenBank/DDBJ whole genome shotgun (WGS) entry which is preliminary data.</text>
</comment>
<keyword evidence="1" id="KW-0560">Oxidoreductase</keyword>
<protein>
    <submittedName>
        <fullName evidence="3">Succinate-semialdehyde dehydrogenase (NADP+)</fullName>
    </submittedName>
</protein>
<name>F3C4X1_PSESG</name>
<dbReference type="GO" id="GO:0016620">
    <property type="term" value="F:oxidoreductase activity, acting on the aldehyde or oxo group of donors, NAD or NADP as acceptor"/>
    <property type="evidence" value="ECO:0007669"/>
    <property type="project" value="InterPro"/>
</dbReference>
<sequence>RGGATLSAGGKAVEGAGYFFEPTVLSGLTPQMRIMNEEPFGPVALLVPFDTVEEAIAESNRVPFGLASYAFTTSMKTAQALSTYIEAGMLSINHQGIGLPEVPFGGIKDSGYGSEGGTEAIEAYLNTKLVTQYN</sequence>
<dbReference type="PANTHER" id="PTHR11699">
    <property type="entry name" value="ALDEHYDE DEHYDROGENASE-RELATED"/>
    <property type="match status" value="1"/>
</dbReference>
<reference evidence="3 4" key="1">
    <citation type="journal article" date="2011" name="PLoS Pathog.">
        <title>Dynamic evolution of pathogenicity revealed by sequencing and comparative genomics of 19 Pseudomonas syringae isolates.</title>
        <authorList>
            <person name="Baltrus D.A."/>
            <person name="Nishimura M.T."/>
            <person name="Romanchuk A."/>
            <person name="Chang J.H."/>
            <person name="Mukhtar M.S."/>
            <person name="Cherkis K."/>
            <person name="Roach J."/>
            <person name="Grant S.R."/>
            <person name="Jones C.D."/>
            <person name="Dangl J.L."/>
        </authorList>
    </citation>
    <scope>NUCLEOTIDE SEQUENCE [LARGE SCALE GENOMIC DNA]</scope>
    <source>
        <strain evidence="4">race 4</strain>
    </source>
</reference>
<dbReference type="PATRIC" id="fig|875330.6.peg.2355"/>
<dbReference type="Gene3D" id="3.40.605.10">
    <property type="entry name" value="Aldehyde Dehydrogenase, Chain A, domain 1"/>
    <property type="match status" value="1"/>
</dbReference>
<evidence type="ECO:0000256" key="1">
    <source>
        <dbReference type="ARBA" id="ARBA00023002"/>
    </source>
</evidence>
<evidence type="ECO:0000313" key="4">
    <source>
        <dbReference type="Proteomes" id="UP000005466"/>
    </source>
</evidence>
<feature type="non-terminal residue" evidence="3">
    <location>
        <position position="1"/>
    </location>
</feature>
<dbReference type="HOGENOM" id="CLU_005391_1_8_6"/>